<comment type="caution">
    <text evidence="2">The sequence shown here is derived from an EMBL/GenBank/DDBJ whole genome shotgun (WGS) entry which is preliminary data.</text>
</comment>
<evidence type="ECO:0000313" key="4">
    <source>
        <dbReference type="Proteomes" id="UP001642409"/>
    </source>
</evidence>
<keyword evidence="1" id="KW-0812">Transmembrane</keyword>
<keyword evidence="1" id="KW-1133">Transmembrane helix</keyword>
<feature type="transmembrane region" description="Helical" evidence="1">
    <location>
        <begin position="6"/>
        <end position="24"/>
    </location>
</feature>
<keyword evidence="4" id="KW-1185">Reference proteome</keyword>
<evidence type="ECO:0000313" key="3">
    <source>
        <dbReference type="EMBL" id="CAL6030552.1"/>
    </source>
</evidence>
<reference evidence="2" key="1">
    <citation type="submission" date="2023-06" db="EMBL/GenBank/DDBJ databases">
        <authorList>
            <person name="Kurt Z."/>
        </authorList>
    </citation>
    <scope>NUCLEOTIDE SEQUENCE</scope>
</reference>
<evidence type="ECO:0000313" key="2">
    <source>
        <dbReference type="EMBL" id="CAI9931064.1"/>
    </source>
</evidence>
<organism evidence="2">
    <name type="scientific">Hexamita inflata</name>
    <dbReference type="NCBI Taxonomy" id="28002"/>
    <lineage>
        <taxon>Eukaryota</taxon>
        <taxon>Metamonada</taxon>
        <taxon>Diplomonadida</taxon>
        <taxon>Hexamitidae</taxon>
        <taxon>Hexamitinae</taxon>
        <taxon>Hexamita</taxon>
    </lineage>
</organism>
<dbReference type="EMBL" id="CATOUU010000471">
    <property type="protein sequence ID" value="CAI9931064.1"/>
    <property type="molecule type" value="Genomic_DNA"/>
</dbReference>
<reference evidence="3 4" key="2">
    <citation type="submission" date="2024-07" db="EMBL/GenBank/DDBJ databases">
        <authorList>
            <person name="Akdeniz Z."/>
        </authorList>
    </citation>
    <scope>NUCLEOTIDE SEQUENCE [LARGE SCALE GENOMIC DNA]</scope>
</reference>
<accession>A0AA86P399</accession>
<evidence type="ECO:0000256" key="1">
    <source>
        <dbReference type="SAM" id="Phobius"/>
    </source>
</evidence>
<proteinExistence type="predicted"/>
<keyword evidence="1" id="KW-0472">Membrane</keyword>
<gene>
    <name evidence="2" type="ORF">HINF_LOCUS18709</name>
    <name evidence="3" type="ORF">HINF_LOCUS33429</name>
</gene>
<dbReference type="AlphaFoldDB" id="A0AA86P399"/>
<name>A0AA86P399_9EUKA</name>
<dbReference type="Proteomes" id="UP001642409">
    <property type="component" value="Unassembled WGS sequence"/>
</dbReference>
<sequence>MLAQQYRSQFYFCAIMFLTMIFVLKQNFQILLGSFGTDQYIANILTDYQMSNLKLYLQFRKHEFWRWCIVTKSSWYININVKNRVIFDISSIWVIPQSLTTGTNQIRPRAVFGYSIHKTPFIQYVEESSRAKQLVQKMTQVLLYMFSVSSIHKNLNDWFNQKLQMCLIYWQTTTNQNITPFKVLFNCSLSHLSRHHLLFTIVQTNYPQINYNIIFTEQQQYLKTDFQQNCSCWYLQKMYNEWIFRIPINNIISQLFFLINITFFNYRLLLASTNISLDEIPLFNQCSPTGFGFQKDHKNQSNQLIDTIQNIIFQVYYDILKNRI</sequence>
<dbReference type="EMBL" id="CAXDID020000116">
    <property type="protein sequence ID" value="CAL6030552.1"/>
    <property type="molecule type" value="Genomic_DNA"/>
</dbReference>
<protein>
    <submittedName>
        <fullName evidence="3">Hypothetical_protein</fullName>
    </submittedName>
</protein>